<accession>Q0RLH6</accession>
<gene>
    <name evidence="2" type="ordered locus">FRAAL2984</name>
</gene>
<reference evidence="2 3" key="1">
    <citation type="journal article" date="2007" name="Genome Res.">
        <title>Genome characteristics of facultatively symbiotic Frankia sp. strains reflect host range and host plant biogeography.</title>
        <authorList>
            <person name="Normand P."/>
            <person name="Lapierre P."/>
            <person name="Tisa L.S."/>
            <person name="Gogarten J.P."/>
            <person name="Alloisio N."/>
            <person name="Bagnarol E."/>
            <person name="Bassi C.A."/>
            <person name="Berry A.M."/>
            <person name="Bickhart D.M."/>
            <person name="Choisne N."/>
            <person name="Couloux A."/>
            <person name="Cournoyer B."/>
            <person name="Cruveiller S."/>
            <person name="Daubin V."/>
            <person name="Demange N."/>
            <person name="Francino M.P."/>
            <person name="Goltsman E."/>
            <person name="Huang Y."/>
            <person name="Kopp O.R."/>
            <person name="Labarre L."/>
            <person name="Lapidus A."/>
            <person name="Lavire C."/>
            <person name="Marechal J."/>
            <person name="Martinez M."/>
            <person name="Mastronunzio J.E."/>
            <person name="Mullin B.C."/>
            <person name="Niemann J."/>
            <person name="Pujic P."/>
            <person name="Rawnsley T."/>
            <person name="Rouy Z."/>
            <person name="Schenowitz C."/>
            <person name="Sellstedt A."/>
            <person name="Tavares F."/>
            <person name="Tomkins J.P."/>
            <person name="Vallenet D."/>
            <person name="Valverde C."/>
            <person name="Wall L.G."/>
            <person name="Wang Y."/>
            <person name="Medigue C."/>
            <person name="Benson D.R."/>
        </authorList>
    </citation>
    <scope>NUCLEOTIDE SEQUENCE [LARGE SCALE GENOMIC DNA]</scope>
    <source>
        <strain evidence="3">DSM 45986 / CECT 9034 / ACN14a</strain>
    </source>
</reference>
<dbReference type="Proteomes" id="UP000000657">
    <property type="component" value="Chromosome"/>
</dbReference>
<evidence type="ECO:0000313" key="2">
    <source>
        <dbReference type="EMBL" id="CAJ61628.1"/>
    </source>
</evidence>
<protein>
    <submittedName>
        <fullName evidence="2">Uncharacterized protein</fullName>
    </submittedName>
</protein>
<feature type="region of interest" description="Disordered" evidence="1">
    <location>
        <begin position="54"/>
        <end position="88"/>
    </location>
</feature>
<sequence>MLCSLADRPAGPGPWSEWEGWPSHADRAYQGEAADLLLVTVRARVARDFRGGLSFDVHRPGADPQDAWTSAGPSSPGSTSAAASSAGPTSAGMLIAEVPEPDWLVHRLLTHRGRLPRAPDPAARHAWDERVEYALVTGDGRELWLSGSMGSSEVVAAVDCQESDERVAVRVRIGVDPARPRPRPPRAGSEGGLRYQGSTGAARRWTTSTRLALPLGDRAVHDVGRPDNAARSAAREAWRRGR</sequence>
<evidence type="ECO:0000313" key="3">
    <source>
        <dbReference type="Proteomes" id="UP000000657"/>
    </source>
</evidence>
<feature type="compositionally biased region" description="Low complexity" evidence="1">
    <location>
        <begin position="69"/>
        <end position="88"/>
    </location>
</feature>
<feature type="region of interest" description="Disordered" evidence="1">
    <location>
        <begin position="220"/>
        <end position="242"/>
    </location>
</feature>
<feature type="region of interest" description="Disordered" evidence="1">
    <location>
        <begin position="175"/>
        <end position="206"/>
    </location>
</feature>
<feature type="compositionally biased region" description="Basic and acidic residues" evidence="1">
    <location>
        <begin position="233"/>
        <end position="242"/>
    </location>
</feature>
<dbReference type="RefSeq" id="WP_011604130.1">
    <property type="nucleotide sequence ID" value="NC_008278.1"/>
</dbReference>
<dbReference type="HOGENOM" id="CLU_085014_0_0_11"/>
<organism evidence="2 3">
    <name type="scientific">Frankia alni (strain DSM 45986 / CECT 9034 / ACN14a)</name>
    <dbReference type="NCBI Taxonomy" id="326424"/>
    <lineage>
        <taxon>Bacteria</taxon>
        <taxon>Bacillati</taxon>
        <taxon>Actinomycetota</taxon>
        <taxon>Actinomycetes</taxon>
        <taxon>Frankiales</taxon>
        <taxon>Frankiaceae</taxon>
        <taxon>Frankia</taxon>
    </lineage>
</organism>
<evidence type="ECO:0000256" key="1">
    <source>
        <dbReference type="SAM" id="MobiDB-lite"/>
    </source>
</evidence>
<dbReference type="EMBL" id="CT573213">
    <property type="protein sequence ID" value="CAJ61628.1"/>
    <property type="molecule type" value="Genomic_DNA"/>
</dbReference>
<proteinExistence type="predicted"/>
<dbReference type="AlphaFoldDB" id="Q0RLH6"/>
<keyword evidence="3" id="KW-1185">Reference proteome</keyword>
<name>Q0RLH6_FRAAA</name>
<dbReference type="KEGG" id="fal:FRAAL2984"/>